<dbReference type="EMBL" id="CP102515">
    <property type="protein sequence ID" value="UUY52325.1"/>
    <property type="molecule type" value="Genomic_DNA"/>
</dbReference>
<proteinExistence type="predicted"/>
<keyword evidence="2" id="KW-1185">Reference proteome</keyword>
<sequence length="121" mass="13862">MTSSDARSFPDDLLKLQEQLHRANAEHRAFLARLPWSVEPMPGWARGERFSHRGDVPDSPGWSEEEKETVDRMWAEIRELAIAVVDHPHWATVAREEVVSARMELKKRARPVEDPAEPEAA</sequence>
<reference evidence="1" key="1">
    <citation type="submission" date="2022-08" db="EMBL/GenBank/DDBJ databases">
        <authorList>
            <person name="Tian L."/>
        </authorList>
    </citation>
    <scope>NUCLEOTIDE SEQUENCE</scope>
    <source>
        <strain evidence="1">CM253</strain>
        <plasmid evidence="1">unnamed1</plasmid>
    </source>
</reference>
<dbReference type="Proteomes" id="UP001057738">
    <property type="component" value="Plasmid unnamed1"/>
</dbReference>
<dbReference type="RefSeq" id="WP_257858067.1">
    <property type="nucleotide sequence ID" value="NZ_CP102515.1"/>
</dbReference>
<organism evidence="1 2">
    <name type="scientific">Streptomyces yangpuensis</name>
    <dbReference type="NCBI Taxonomy" id="1648182"/>
    <lineage>
        <taxon>Bacteria</taxon>
        <taxon>Bacillati</taxon>
        <taxon>Actinomycetota</taxon>
        <taxon>Actinomycetes</taxon>
        <taxon>Kitasatosporales</taxon>
        <taxon>Streptomycetaceae</taxon>
        <taxon>Streptomyces</taxon>
    </lineage>
</organism>
<evidence type="ECO:0000313" key="1">
    <source>
        <dbReference type="EMBL" id="UUY52325.1"/>
    </source>
</evidence>
<accession>A0ABY5Q9I3</accession>
<name>A0ABY5Q9I3_9ACTN</name>
<keyword evidence="1" id="KW-0614">Plasmid</keyword>
<protein>
    <submittedName>
        <fullName evidence="1">Uncharacterized protein</fullName>
    </submittedName>
</protein>
<gene>
    <name evidence="1" type="ORF">NRK68_34165</name>
</gene>
<dbReference type="GeneID" id="95578584"/>
<evidence type="ECO:0000313" key="2">
    <source>
        <dbReference type="Proteomes" id="UP001057738"/>
    </source>
</evidence>
<geneLocation type="plasmid" evidence="1 2">
    <name>unnamed1</name>
</geneLocation>